<feature type="domain" description="VWFA" evidence="5">
    <location>
        <begin position="290"/>
        <end position="481"/>
    </location>
</feature>
<name>A0A8H6WL03_MYCCL</name>
<reference evidence="7" key="1">
    <citation type="submission" date="2020-05" db="EMBL/GenBank/DDBJ databases">
        <title>Mycena genomes resolve the evolution of fungal bioluminescence.</title>
        <authorList>
            <person name="Tsai I.J."/>
        </authorList>
    </citation>
    <scope>NUCLEOTIDE SEQUENCE</scope>
    <source>
        <strain evidence="7">110903Hualien_Pintung</strain>
    </source>
</reference>
<evidence type="ECO:0000259" key="5">
    <source>
        <dbReference type="PROSITE" id="PS50234"/>
    </source>
</evidence>
<keyword evidence="2" id="KW-0158">Chromosome</keyword>
<comment type="caution">
    <text evidence="7">The sequence shown here is derived from an EMBL/GenBank/DDBJ whole genome shotgun (WGS) entry which is preliminary data.</text>
</comment>
<evidence type="ECO:0000256" key="1">
    <source>
        <dbReference type="ARBA" id="ARBA00004286"/>
    </source>
</evidence>
<evidence type="ECO:0008006" key="9">
    <source>
        <dbReference type="Google" id="ProtNLM"/>
    </source>
</evidence>
<dbReference type="Gene3D" id="3.40.50.410">
    <property type="entry name" value="von Willebrand factor, type A domain"/>
    <property type="match status" value="1"/>
</dbReference>
<evidence type="ECO:0000259" key="6">
    <source>
        <dbReference type="PROSITE" id="PS51468"/>
    </source>
</evidence>
<dbReference type="GO" id="GO:0003677">
    <property type="term" value="F:DNA binding"/>
    <property type="evidence" value="ECO:0007669"/>
    <property type="project" value="InterPro"/>
</dbReference>
<dbReference type="SMART" id="SM00327">
    <property type="entry name" value="VWA"/>
    <property type="match status" value="1"/>
</dbReference>
<feature type="compositionally biased region" description="Acidic residues" evidence="4">
    <location>
        <begin position="744"/>
        <end position="753"/>
    </location>
</feature>
<evidence type="ECO:0000256" key="2">
    <source>
        <dbReference type="ARBA" id="ARBA00022454"/>
    </source>
</evidence>
<protein>
    <recommendedName>
        <fullName evidence="9">VIT-domain-containing protein</fullName>
    </recommendedName>
</protein>
<keyword evidence="3" id="KW-0238">DNA-binding</keyword>
<dbReference type="SMART" id="SM00609">
    <property type="entry name" value="VIT"/>
    <property type="match status" value="1"/>
</dbReference>
<dbReference type="PROSITE" id="PS51468">
    <property type="entry name" value="VIT"/>
    <property type="match status" value="1"/>
</dbReference>
<dbReference type="PANTHER" id="PTHR45737">
    <property type="entry name" value="VON WILLEBRAND FACTOR A DOMAIN-CONTAINING PROTEIN 5A"/>
    <property type="match status" value="1"/>
</dbReference>
<dbReference type="Proteomes" id="UP000613580">
    <property type="component" value="Unassembled WGS sequence"/>
</dbReference>
<comment type="subcellular location">
    <subcellularLocation>
        <location evidence="1">Chromosome</location>
    </subcellularLocation>
</comment>
<sequence length="890" mass="95210">MRTKYHPASVDTFGLYYRPAAQPGVQANIPLLSVDVAATIKDLAAQVKITQTFAYERAHTGAAVDATYSLPIPARAAVCSFVLKQEDRKVIGHVEGKKEAKEQYDKAVSEGKTAALLEQTTPDVFKVAVGNIKPKALVVVELVYATPLSEDGENDSWRFHLPTSIGARYGDAPTFDLQPYFSAVPQFLEIKTSIETVAPIAKIGCPSHTVDTELGPDPALPNAADLPFAQYARISLTSGSALDKDFVLTLKSAGVDAPRCVAELHPNEPTVALSLSMVPRFTLPDIPRQEFVFLVDRSGSMEGDRISAARKALVVMLRSLPAADTLVQIASFGNDCTFLWKSGSRAYNQDTLDTATKHVDRLRADMGGTEIRNALAQVFKARQSDRPTSVIVLTDGEAWDLEGVLDEVRGAVGAATASGSAQADLRVSVLGIGDSVSTAMCQGIARVGNGTCQLVGDNEASFTGKIARMLKAARMPLISDVKVDWGVTSASASVDEDEGFEIVEKEVEEPAKNSEVAPLNIFDESVDPMHVDQQVVPLAPPVEIPPVPHIQQSPFKIHTISPGVRLNIYAIIQDKFVPDMVTLTGTTAAGAEIRLPIKVTLSNLPNEPDAPPVVHALAARNIIQDLEDGKHAIQISDEDLRQRTVNACIVRLGKTYSIASSQTSFVAVDEASGEDVQTRAHYQVDALGTVGGVVPGGSRGGRTRQTARKSTGGKAPRMQLAATAARKTAISVPVHKRRVASTGSEEEDGQDDFIIDDAQSESEHDEEEAEGDSEPALKKLRTGADPLDAVEALIRLQSFDGSFNEKVLSHLEFTVPTQEAVATLPEGLAEVVIATAFAAAYLNARIGLKVEKDVWEAVYDKARAFMEASLAGGESITVDELLEKAASVLA</sequence>
<dbReference type="GO" id="GO:0030527">
    <property type="term" value="F:structural constituent of chromatin"/>
    <property type="evidence" value="ECO:0007669"/>
    <property type="project" value="InterPro"/>
</dbReference>
<evidence type="ECO:0000256" key="4">
    <source>
        <dbReference type="SAM" id="MobiDB-lite"/>
    </source>
</evidence>
<proteinExistence type="predicted"/>
<dbReference type="Pfam" id="PF13768">
    <property type="entry name" value="VWA_3"/>
    <property type="match status" value="1"/>
</dbReference>
<accession>A0A8H6WL03</accession>
<evidence type="ECO:0000313" key="7">
    <source>
        <dbReference type="EMBL" id="KAF7320956.1"/>
    </source>
</evidence>
<keyword evidence="3" id="KW-0544">Nucleosome core</keyword>
<dbReference type="InterPro" id="IPR002035">
    <property type="entry name" value="VWF_A"/>
</dbReference>
<dbReference type="InterPro" id="IPR036465">
    <property type="entry name" value="vWFA_dom_sf"/>
</dbReference>
<feature type="compositionally biased region" description="Gly residues" evidence="4">
    <location>
        <begin position="691"/>
        <end position="700"/>
    </location>
</feature>
<organism evidence="7 8">
    <name type="scientific">Mycena chlorophos</name>
    <name type="common">Agaric fungus</name>
    <name type="synonym">Agaricus chlorophos</name>
    <dbReference type="NCBI Taxonomy" id="658473"/>
    <lineage>
        <taxon>Eukaryota</taxon>
        <taxon>Fungi</taxon>
        <taxon>Dikarya</taxon>
        <taxon>Basidiomycota</taxon>
        <taxon>Agaricomycotina</taxon>
        <taxon>Agaricomycetes</taxon>
        <taxon>Agaricomycetidae</taxon>
        <taxon>Agaricales</taxon>
        <taxon>Marasmiineae</taxon>
        <taxon>Mycenaceae</taxon>
        <taxon>Mycena</taxon>
    </lineage>
</organism>
<evidence type="ECO:0000256" key="3">
    <source>
        <dbReference type="ARBA" id="ARBA00023269"/>
    </source>
</evidence>
<dbReference type="PRINTS" id="PR00622">
    <property type="entry name" value="HISTONEH3"/>
</dbReference>
<feature type="region of interest" description="Disordered" evidence="4">
    <location>
        <begin position="691"/>
        <end position="753"/>
    </location>
</feature>
<gene>
    <name evidence="7" type="ORF">HMN09_00182300</name>
</gene>
<evidence type="ECO:0000313" key="8">
    <source>
        <dbReference type="Proteomes" id="UP000613580"/>
    </source>
</evidence>
<dbReference type="PANTHER" id="PTHR45737:SF6">
    <property type="entry name" value="VON WILLEBRAND FACTOR A DOMAIN-CONTAINING PROTEIN 5A"/>
    <property type="match status" value="1"/>
</dbReference>
<dbReference type="PROSITE" id="PS50234">
    <property type="entry name" value="VWFA"/>
    <property type="match status" value="1"/>
</dbReference>
<dbReference type="InterPro" id="IPR000164">
    <property type="entry name" value="Histone_H3/CENP-A"/>
</dbReference>
<dbReference type="SUPFAM" id="SSF53300">
    <property type="entry name" value="vWA-like"/>
    <property type="match status" value="1"/>
</dbReference>
<dbReference type="AlphaFoldDB" id="A0A8H6WL03"/>
<feature type="region of interest" description="Disordered" evidence="4">
    <location>
        <begin position="759"/>
        <end position="778"/>
    </location>
</feature>
<dbReference type="OrthoDB" id="1729737at2759"/>
<dbReference type="EMBL" id="JACAZE010000002">
    <property type="protein sequence ID" value="KAF7320956.1"/>
    <property type="molecule type" value="Genomic_DNA"/>
</dbReference>
<feature type="domain" description="VIT" evidence="6">
    <location>
        <begin position="15"/>
        <end position="146"/>
    </location>
</feature>
<dbReference type="Pfam" id="PF08487">
    <property type="entry name" value="VIT"/>
    <property type="match status" value="1"/>
</dbReference>
<keyword evidence="8" id="KW-1185">Reference proteome</keyword>
<feature type="compositionally biased region" description="Acidic residues" evidence="4">
    <location>
        <begin position="759"/>
        <end position="773"/>
    </location>
</feature>
<dbReference type="GO" id="GO:0000786">
    <property type="term" value="C:nucleosome"/>
    <property type="evidence" value="ECO:0007669"/>
    <property type="project" value="UniProtKB-KW"/>
</dbReference>
<dbReference type="InterPro" id="IPR013694">
    <property type="entry name" value="VIT"/>
</dbReference>